<dbReference type="PROSITE" id="PS51186">
    <property type="entry name" value="GNAT"/>
    <property type="match status" value="1"/>
</dbReference>
<reference evidence="2 3" key="1">
    <citation type="submission" date="2018-06" db="EMBL/GenBank/DDBJ databases">
        <title>Complete Genomes of Monosporascus.</title>
        <authorList>
            <person name="Robinson A.J."/>
            <person name="Natvig D.O."/>
        </authorList>
    </citation>
    <scope>NUCLEOTIDE SEQUENCE [LARGE SCALE GENOMIC DNA]</scope>
    <source>
        <strain evidence="2 3">CBS 110550</strain>
    </source>
</reference>
<evidence type="ECO:0000313" key="2">
    <source>
        <dbReference type="EMBL" id="RYP00602.1"/>
    </source>
</evidence>
<dbReference type="CDD" id="cd04301">
    <property type="entry name" value="NAT_SF"/>
    <property type="match status" value="1"/>
</dbReference>
<feature type="domain" description="N-acetyltransferase" evidence="1">
    <location>
        <begin position="198"/>
        <end position="359"/>
    </location>
</feature>
<dbReference type="AlphaFoldDB" id="A0A4Q4T741"/>
<protein>
    <recommendedName>
        <fullName evidence="1">N-acetyltransferase domain-containing protein</fullName>
    </recommendedName>
</protein>
<accession>A0A4Q4T741</accession>
<name>A0A4Q4T741_9PEZI</name>
<dbReference type="Gene3D" id="3.40.630.30">
    <property type="match status" value="1"/>
</dbReference>
<dbReference type="SUPFAM" id="SSF55729">
    <property type="entry name" value="Acyl-CoA N-acyltransferases (Nat)"/>
    <property type="match status" value="1"/>
</dbReference>
<dbReference type="InterPro" id="IPR016181">
    <property type="entry name" value="Acyl_CoA_acyltransferase"/>
</dbReference>
<gene>
    <name evidence="2" type="ORF">DL764_006476</name>
</gene>
<evidence type="ECO:0000259" key="1">
    <source>
        <dbReference type="PROSITE" id="PS51186"/>
    </source>
</evidence>
<evidence type="ECO:0000313" key="3">
    <source>
        <dbReference type="Proteomes" id="UP000293360"/>
    </source>
</evidence>
<dbReference type="GO" id="GO:0016747">
    <property type="term" value="F:acyltransferase activity, transferring groups other than amino-acyl groups"/>
    <property type="evidence" value="ECO:0007669"/>
    <property type="project" value="InterPro"/>
</dbReference>
<dbReference type="InterPro" id="IPR000182">
    <property type="entry name" value="GNAT_dom"/>
</dbReference>
<dbReference type="Proteomes" id="UP000293360">
    <property type="component" value="Unassembled WGS sequence"/>
</dbReference>
<keyword evidence="3" id="KW-1185">Reference proteome</keyword>
<dbReference type="Pfam" id="PF00583">
    <property type="entry name" value="Acetyltransf_1"/>
    <property type="match status" value="1"/>
</dbReference>
<dbReference type="OrthoDB" id="47059at2759"/>
<organism evidence="2 3">
    <name type="scientific">Monosporascus ibericus</name>
    <dbReference type="NCBI Taxonomy" id="155417"/>
    <lineage>
        <taxon>Eukaryota</taxon>
        <taxon>Fungi</taxon>
        <taxon>Dikarya</taxon>
        <taxon>Ascomycota</taxon>
        <taxon>Pezizomycotina</taxon>
        <taxon>Sordariomycetes</taxon>
        <taxon>Xylariomycetidae</taxon>
        <taxon>Xylariales</taxon>
        <taxon>Xylariales incertae sedis</taxon>
        <taxon>Monosporascus</taxon>
    </lineage>
</organism>
<dbReference type="EMBL" id="QJNU01000381">
    <property type="protein sequence ID" value="RYP00602.1"/>
    <property type="molecule type" value="Genomic_DNA"/>
</dbReference>
<sequence>MVPGQGAGTSGLSEGYQKSEVAIVRDRQSCIPLTRILNDGDVVVLLTPVVPPMPQEARNDRDPFEPLGRALAERHPWIRHVPYTSRNGITSTHVGFIKRAKALIFVISGLPIFGQPSQIEMAEIARSIGEQRPQIVVACRSVQDLGLLEADSTTILEVPDYSPSQLRVAAALLFGDAAHPNTVGDVEKIVETPRFWPPQVWDSTRNDVTPVQELWNQCLPDQFRLDKFGLQSLLQRDGYAMHFIVQAPESREIVGFCATYTTFVDQAGERLIGSLAMILVKPYYRKRGIGLSLYEHALRQLQRIRGMDRIQLGSTFPRLLYGIPAESASVEWFGRRGWQMDCQGPGRGQEVCDLLLKMEDWPSGYSAVSSRLNFRQATFDDFNPIIDFVEKESSRNDNMGWYDQYTNLAQDGRFSDIILGLQGSTIIATAMIYTPSDGSPAAQNLPWARTVGADVGGVTCICITDDELAMTNSKDTVMIGLLDACVTVLKRQGMNQVFLDAIKGGHDGFLSIGFHKWARYRDLWRKV</sequence>
<comment type="caution">
    <text evidence="2">The sequence shown here is derived from an EMBL/GenBank/DDBJ whole genome shotgun (WGS) entry which is preliminary data.</text>
</comment>
<proteinExistence type="predicted"/>